<dbReference type="PANTHER" id="PTHR11699">
    <property type="entry name" value="ALDEHYDE DEHYDROGENASE-RELATED"/>
    <property type="match status" value="1"/>
</dbReference>
<dbReference type="RefSeq" id="XP_013241628.1">
    <property type="nucleotide sequence ID" value="XM_013386174.1"/>
</dbReference>
<feature type="domain" description="Aldehyde dehydrogenase" evidence="5">
    <location>
        <begin position="107"/>
        <end position="607"/>
    </location>
</feature>
<dbReference type="InterPro" id="IPR016162">
    <property type="entry name" value="Ald_DH_N"/>
</dbReference>
<dbReference type="InterPro" id="IPR016163">
    <property type="entry name" value="Ald_DH_C"/>
</dbReference>
<dbReference type="Gene3D" id="3.40.309.10">
    <property type="entry name" value="Aldehyde Dehydrogenase, Chain A, domain 2"/>
    <property type="match status" value="2"/>
</dbReference>
<organism evidence="6 7">
    <name type="scientific">Tilletiaria anomala (strain ATCC 24038 / CBS 436.72 / UBC 951)</name>
    <dbReference type="NCBI Taxonomy" id="1037660"/>
    <lineage>
        <taxon>Eukaryota</taxon>
        <taxon>Fungi</taxon>
        <taxon>Dikarya</taxon>
        <taxon>Basidiomycota</taxon>
        <taxon>Ustilaginomycotina</taxon>
        <taxon>Exobasidiomycetes</taxon>
        <taxon>Georgefischeriales</taxon>
        <taxon>Tilletiariaceae</taxon>
        <taxon>Tilletiaria</taxon>
    </lineage>
</organism>
<evidence type="ECO:0000256" key="4">
    <source>
        <dbReference type="RuleBase" id="RU003345"/>
    </source>
</evidence>
<dbReference type="SUPFAM" id="SSF53720">
    <property type="entry name" value="ALDH-like"/>
    <property type="match status" value="1"/>
</dbReference>
<dbReference type="OMA" id="ILMRGTF"/>
<proteinExistence type="inferred from homology"/>
<evidence type="ECO:0000313" key="6">
    <source>
        <dbReference type="EMBL" id="KDN41159.1"/>
    </source>
</evidence>
<dbReference type="Pfam" id="PF00171">
    <property type="entry name" value="Aldedh"/>
    <property type="match status" value="1"/>
</dbReference>
<evidence type="ECO:0000256" key="1">
    <source>
        <dbReference type="ARBA" id="ARBA00009986"/>
    </source>
</evidence>
<dbReference type="GeneID" id="25261897"/>
<dbReference type="InterPro" id="IPR015590">
    <property type="entry name" value="Aldehyde_DH_dom"/>
</dbReference>
<name>A0A066VQT5_TILAU</name>
<evidence type="ECO:0000256" key="3">
    <source>
        <dbReference type="PROSITE-ProRule" id="PRU10007"/>
    </source>
</evidence>
<dbReference type="InterPro" id="IPR029510">
    <property type="entry name" value="Ald_DH_CS_GLU"/>
</dbReference>
<keyword evidence="7" id="KW-1185">Reference proteome</keyword>
<accession>A0A066VQT5</accession>
<feature type="active site" evidence="3">
    <location>
        <position position="343"/>
    </location>
</feature>
<dbReference type="AlphaFoldDB" id="A0A066VQT5"/>
<reference evidence="6 7" key="1">
    <citation type="submission" date="2014-05" db="EMBL/GenBank/DDBJ databases">
        <title>Draft genome sequence of a rare smut relative, Tilletiaria anomala UBC 951.</title>
        <authorList>
            <consortium name="DOE Joint Genome Institute"/>
            <person name="Toome M."/>
            <person name="Kuo A."/>
            <person name="Henrissat B."/>
            <person name="Lipzen A."/>
            <person name="Tritt A."/>
            <person name="Yoshinaga Y."/>
            <person name="Zane M."/>
            <person name="Barry K."/>
            <person name="Grigoriev I.V."/>
            <person name="Spatafora J.W."/>
            <person name="Aimea M.C."/>
        </authorList>
    </citation>
    <scope>NUCLEOTIDE SEQUENCE [LARGE SCALE GENOMIC DNA]</scope>
    <source>
        <strain evidence="6 7">UBC 951</strain>
    </source>
</reference>
<dbReference type="OrthoDB" id="310895at2759"/>
<dbReference type="Gene3D" id="3.40.605.10">
    <property type="entry name" value="Aldehyde Dehydrogenase, Chain A, domain 1"/>
    <property type="match status" value="2"/>
</dbReference>
<dbReference type="STRING" id="1037660.A0A066VQT5"/>
<evidence type="ECO:0000259" key="5">
    <source>
        <dbReference type="Pfam" id="PF00171"/>
    </source>
</evidence>
<dbReference type="GO" id="GO:0016620">
    <property type="term" value="F:oxidoreductase activity, acting on the aldehyde or oxo group of donors, NAD or NADP as acceptor"/>
    <property type="evidence" value="ECO:0007669"/>
    <property type="project" value="InterPro"/>
</dbReference>
<dbReference type="FunCoup" id="A0A066VQT5">
    <property type="interactions" value="43"/>
</dbReference>
<evidence type="ECO:0000256" key="2">
    <source>
        <dbReference type="ARBA" id="ARBA00023002"/>
    </source>
</evidence>
<dbReference type="PROSITE" id="PS00687">
    <property type="entry name" value="ALDEHYDE_DEHYDR_GLU"/>
    <property type="match status" value="1"/>
</dbReference>
<dbReference type="InterPro" id="IPR016161">
    <property type="entry name" value="Ald_DH/histidinol_DH"/>
</dbReference>
<dbReference type="Proteomes" id="UP000027361">
    <property type="component" value="Unassembled WGS sequence"/>
</dbReference>
<protein>
    <submittedName>
        <fullName evidence="6">ALDH-like protein</fullName>
    </submittedName>
</protein>
<comment type="caution">
    <text evidence="6">The sequence shown here is derived from an EMBL/GenBank/DDBJ whole genome shotgun (WGS) entry which is preliminary data.</text>
</comment>
<keyword evidence="2 4" id="KW-0560">Oxidoreductase</keyword>
<dbReference type="EMBL" id="JMSN01000083">
    <property type="protein sequence ID" value="KDN41159.1"/>
    <property type="molecule type" value="Genomic_DNA"/>
</dbReference>
<comment type="similarity">
    <text evidence="1 4">Belongs to the aldehyde dehydrogenase family.</text>
</comment>
<evidence type="ECO:0000313" key="7">
    <source>
        <dbReference type="Proteomes" id="UP000027361"/>
    </source>
</evidence>
<gene>
    <name evidence="6" type="ORF">K437DRAFT_180151</name>
</gene>
<dbReference type="HOGENOM" id="CLU_005391_1_0_1"/>
<dbReference type="InParanoid" id="A0A066VQT5"/>
<sequence length="665" mass="73229">MLKVESPASQSWAAYFWTQFHGTASHQQLVEWLTNVQSKWPTYEPLLVNLLCAIFGVWVSFKISLPLKKWFDERANPIRLECPLAAWPGYSGPILEELSIEAKDKPGMIQCYDPATGYHLGDVLADTAETINVKIECAEAAQKKWKKSSWAKRRQLMNSIQKWIISDCETIARVAARDTGKTAVDAAFGELLTTCAKTAWISKNGEKVLTPETRPNNLLLAHKTCKVFHEPYGVVCACVSWNYPAHNVLGPILSSLFAGNAIVIKSSELVAWSSSWFILGIRACLASCNIDQNLVQLVTCFPEHAEALTQHPKIAHITFIGSETVGRKVAQAATNELTPVTLELGGKDPAIILKDANLKYFNSTFMRACFQAVGQNCIGIERFVVSDAIVDKFIAIIEPRIKALRCGSFLDDTPFARGFVGEPPQSDIGREVSKKGSNTVKEGTDQQVDCGAMISDARFGHLEALIEDAVKQGAKLLVGGKRWQHPKWTKGHYFQPTLITNVTPDMMIAQEELFAPIFLVLPFKGEDWKQAVAIANSTRYGLGSSVFGGNRGICEKVADGLDAGMVNINDFAVSYLNQGLPFGGVKKSGYGRFAGPEGLLGVTTPKVITRDTFFSIIRTGIPRPLDYPFNNAITSWNFVCGLLKFAYGESDESFKGLGQLIWNAW</sequence>